<name>A0A6C0F6U2_9ZZZZ</name>
<sequence>MFEQYKINNITSYNIFNHSYLLPRMNKKIPYNERYETVDFYPRQNIIQSCPLVKGIKPNKIPFHERYETIDFSPRK</sequence>
<proteinExistence type="predicted"/>
<protein>
    <submittedName>
        <fullName evidence="1">Uncharacterized protein</fullName>
    </submittedName>
</protein>
<reference evidence="1" key="1">
    <citation type="journal article" date="2020" name="Nature">
        <title>Giant virus diversity and host interactions through global metagenomics.</title>
        <authorList>
            <person name="Schulz F."/>
            <person name="Roux S."/>
            <person name="Paez-Espino D."/>
            <person name="Jungbluth S."/>
            <person name="Walsh D.A."/>
            <person name="Denef V.J."/>
            <person name="McMahon K.D."/>
            <person name="Konstantinidis K.T."/>
            <person name="Eloe-Fadrosh E.A."/>
            <person name="Kyrpides N.C."/>
            <person name="Woyke T."/>
        </authorList>
    </citation>
    <scope>NUCLEOTIDE SEQUENCE</scope>
    <source>
        <strain evidence="1">GVMAG-S-ERX555931-87</strain>
    </source>
</reference>
<accession>A0A6C0F6U2</accession>
<dbReference type="EMBL" id="MN738746">
    <property type="protein sequence ID" value="QHT36571.1"/>
    <property type="molecule type" value="Genomic_DNA"/>
</dbReference>
<dbReference type="AlphaFoldDB" id="A0A6C0F6U2"/>
<evidence type="ECO:0000313" key="1">
    <source>
        <dbReference type="EMBL" id="QHT36571.1"/>
    </source>
</evidence>
<organism evidence="1">
    <name type="scientific">viral metagenome</name>
    <dbReference type="NCBI Taxonomy" id="1070528"/>
    <lineage>
        <taxon>unclassified sequences</taxon>
        <taxon>metagenomes</taxon>
        <taxon>organismal metagenomes</taxon>
    </lineage>
</organism>